<evidence type="ECO:0000256" key="3">
    <source>
        <dbReference type="ARBA" id="ARBA00022618"/>
    </source>
</evidence>
<evidence type="ECO:0000256" key="9">
    <source>
        <dbReference type="SAM" id="MobiDB-lite"/>
    </source>
</evidence>
<evidence type="ECO:0000313" key="11">
    <source>
        <dbReference type="EMBL" id="APH14927.1"/>
    </source>
</evidence>
<name>A0A1L3NFP0_CLOSG</name>
<reference evidence="11 12" key="1">
    <citation type="submission" date="2015-11" db="EMBL/GenBank/DDBJ databases">
        <authorList>
            <person name="Hill K.K."/>
            <person name="Shirey T.B."/>
            <person name="Raphael B."/>
            <person name="Daligault H.E."/>
            <person name="Davenport K.W."/>
            <person name="Bruce D.C."/>
            <person name="Foley B.T."/>
            <person name="Johnson S.L."/>
        </authorList>
    </citation>
    <scope>NUCLEOTIDE SEQUENCE [LARGE SCALE GENOMIC DNA]</scope>
    <source>
        <strain evidence="11 12">CDC_1632</strain>
    </source>
</reference>
<dbReference type="InterPro" id="IPR011922">
    <property type="entry name" value="Cell_div_FtsL"/>
</dbReference>
<feature type="transmembrane region" description="Helical" evidence="10">
    <location>
        <begin position="59"/>
        <end position="79"/>
    </location>
</feature>
<evidence type="ECO:0000313" key="12">
    <source>
        <dbReference type="Proteomes" id="UP000182204"/>
    </source>
</evidence>
<evidence type="ECO:0000256" key="8">
    <source>
        <dbReference type="SAM" id="Coils"/>
    </source>
</evidence>
<proteinExistence type="predicted"/>
<keyword evidence="3 11" id="KW-0132">Cell division</keyword>
<dbReference type="GO" id="GO:0005886">
    <property type="term" value="C:plasma membrane"/>
    <property type="evidence" value="ECO:0007669"/>
    <property type="project" value="UniProtKB-SubCell"/>
</dbReference>
<keyword evidence="6 10" id="KW-0472">Membrane</keyword>
<feature type="coiled-coil region" evidence="8">
    <location>
        <begin position="76"/>
        <end position="110"/>
    </location>
</feature>
<evidence type="ECO:0000256" key="2">
    <source>
        <dbReference type="ARBA" id="ARBA00022475"/>
    </source>
</evidence>
<sequence length="169" mass="19787">MVMLEGKNRFSGNTVLKPQYEPQIEKDKDKEKEKKEQYKRNKKVQQKLLKKKFKTLRNIIIVFILGITLVARYGILYGMQKELTNINSEISEVEKESENLKVELVHYSNLSNIEKVAGQNLKMVPPNKDSAIYTDLSYDNFKKENSKNHIGEKHNGFLEFFSNLKKVLF</sequence>
<dbReference type="GO" id="GO:0051301">
    <property type="term" value="P:cell division"/>
    <property type="evidence" value="ECO:0007669"/>
    <property type="project" value="UniProtKB-KW"/>
</dbReference>
<protein>
    <submittedName>
        <fullName evidence="11">Cell division FtsL family protein</fullName>
    </submittedName>
</protein>
<accession>A0A1L3NFP0</accession>
<evidence type="ECO:0000256" key="1">
    <source>
        <dbReference type="ARBA" id="ARBA00004401"/>
    </source>
</evidence>
<keyword evidence="8" id="KW-0175">Coiled coil</keyword>
<evidence type="ECO:0000256" key="10">
    <source>
        <dbReference type="SAM" id="Phobius"/>
    </source>
</evidence>
<evidence type="ECO:0000256" key="4">
    <source>
        <dbReference type="ARBA" id="ARBA00022692"/>
    </source>
</evidence>
<dbReference type="Proteomes" id="UP000182204">
    <property type="component" value="Chromosome"/>
</dbReference>
<dbReference type="STRING" id="413999.CBO1455"/>
<keyword evidence="2" id="KW-1003">Cell membrane</keyword>
<evidence type="ECO:0000256" key="5">
    <source>
        <dbReference type="ARBA" id="ARBA00022989"/>
    </source>
</evidence>
<keyword evidence="5 10" id="KW-1133">Transmembrane helix</keyword>
<dbReference type="AlphaFoldDB" id="A0A1L3NFP0"/>
<feature type="region of interest" description="Disordered" evidence="9">
    <location>
        <begin position="1"/>
        <end position="41"/>
    </location>
</feature>
<organism evidence="11 12">
    <name type="scientific">Clostridium sporogenes</name>
    <dbReference type="NCBI Taxonomy" id="1509"/>
    <lineage>
        <taxon>Bacteria</taxon>
        <taxon>Bacillati</taxon>
        <taxon>Bacillota</taxon>
        <taxon>Clostridia</taxon>
        <taxon>Eubacteriales</taxon>
        <taxon>Clostridiaceae</taxon>
        <taxon>Clostridium</taxon>
    </lineage>
</organism>
<dbReference type="EMBL" id="CP013243">
    <property type="protein sequence ID" value="APH14927.1"/>
    <property type="molecule type" value="Genomic_DNA"/>
</dbReference>
<dbReference type="RefSeq" id="WP_072584528.1">
    <property type="nucleotide sequence ID" value="NZ_CP013243.1"/>
</dbReference>
<dbReference type="Pfam" id="PF04999">
    <property type="entry name" value="FtsL"/>
    <property type="match status" value="1"/>
</dbReference>
<feature type="compositionally biased region" description="Basic and acidic residues" evidence="9">
    <location>
        <begin position="23"/>
        <end position="39"/>
    </location>
</feature>
<gene>
    <name evidence="11" type="ORF">NPD5_575</name>
</gene>
<keyword evidence="4 10" id="KW-0812">Transmembrane</keyword>
<evidence type="ECO:0000256" key="6">
    <source>
        <dbReference type="ARBA" id="ARBA00023136"/>
    </source>
</evidence>
<keyword evidence="7" id="KW-0131">Cell cycle</keyword>
<evidence type="ECO:0000256" key="7">
    <source>
        <dbReference type="ARBA" id="ARBA00023306"/>
    </source>
</evidence>
<comment type="subcellular location">
    <subcellularLocation>
        <location evidence="1">Cell membrane</location>
        <topology evidence="1">Single-pass type II membrane protein</topology>
    </subcellularLocation>
</comment>